<gene>
    <name evidence="2" type="ORF">HNP67_000629</name>
    <name evidence="3" type="ORF">QIA39_01110</name>
</gene>
<dbReference type="EMBL" id="CP132476">
    <property type="protein sequence ID" value="WNY70282.1"/>
    <property type="molecule type" value="Genomic_DNA"/>
</dbReference>
<proteinExistence type="predicted"/>
<evidence type="ECO:0000313" key="3">
    <source>
        <dbReference type="EMBL" id="WNY70282.1"/>
    </source>
</evidence>
<reference evidence="3 5" key="2">
    <citation type="submission" date="2023-07" db="EMBL/GenBank/DDBJ databases">
        <title>Genome sequencing of multiple Borrelia sensu lato isolates.</title>
        <authorList>
            <person name="Mongodin E.F."/>
            <person name="Rudenko N."/>
            <person name="Fraser C.M."/>
            <person name="Schutzer S."/>
            <person name="Luft B."/>
            <person name="Morgan R."/>
            <person name="Chastens S."/>
            <person name="Qiu W."/>
        </authorList>
    </citation>
    <scope>NUCLEOTIDE SEQUENCE [LARGE SCALE GENOMIC DNA]</scope>
    <source>
        <strain evidence="3 5">CA446</strain>
    </source>
</reference>
<dbReference type="Proteomes" id="UP001302829">
    <property type="component" value="Chromosome"/>
</dbReference>
<sequence length="78" mass="9372">MYISLIINTIDVEKMKTVEKNIIEFYNQGLLISSNVGLRYYFNKINDIKSKMPVVSIKNFIVYARIVSTIYYYLYYMY</sequence>
<accession>A0A7W9ZKH2</accession>
<name>A0A7W9ZKH2_9SPIR</name>
<dbReference type="AlphaFoldDB" id="A0A7W9ZKH2"/>
<protein>
    <submittedName>
        <fullName evidence="2">Uncharacterized protein</fullName>
    </submittedName>
</protein>
<dbReference type="EMBL" id="JACHFB010000002">
    <property type="protein sequence ID" value="MBB6213146.1"/>
    <property type="molecule type" value="Genomic_DNA"/>
</dbReference>
<evidence type="ECO:0000313" key="5">
    <source>
        <dbReference type="Proteomes" id="UP001302829"/>
    </source>
</evidence>
<keyword evidence="1" id="KW-1133">Transmembrane helix</keyword>
<evidence type="ECO:0000313" key="4">
    <source>
        <dbReference type="Proteomes" id="UP000536100"/>
    </source>
</evidence>
<keyword evidence="1" id="KW-0472">Membrane</keyword>
<reference evidence="2 4" key="1">
    <citation type="submission" date="2020-08" db="EMBL/GenBank/DDBJ databases">
        <title>Genomic Encyclopedia of Type Strains, Phase IV (KMG-IV): sequencing the most valuable type-strain genomes for metagenomic binning, comparative biology and taxonomic classification.</title>
        <authorList>
            <person name="Goeker M."/>
        </authorList>
    </citation>
    <scope>NUCLEOTIDE SEQUENCE [LARGE SCALE GENOMIC DNA]</scope>
    <source>
        <strain evidence="2 4">DSM 17989</strain>
    </source>
</reference>
<evidence type="ECO:0000313" key="2">
    <source>
        <dbReference type="EMBL" id="MBB6213146.1"/>
    </source>
</evidence>
<keyword evidence="5" id="KW-1185">Reference proteome</keyword>
<evidence type="ECO:0000256" key="1">
    <source>
        <dbReference type="SAM" id="Phobius"/>
    </source>
</evidence>
<dbReference type="RefSeq" id="WP_236845724.1">
    <property type="nucleotide sequence ID" value="NZ_CP124076.1"/>
</dbReference>
<organism evidence="2 4">
    <name type="scientific">Borreliella californiensis</name>
    <dbReference type="NCBI Taxonomy" id="373543"/>
    <lineage>
        <taxon>Bacteria</taxon>
        <taxon>Pseudomonadati</taxon>
        <taxon>Spirochaetota</taxon>
        <taxon>Spirochaetia</taxon>
        <taxon>Spirochaetales</taxon>
        <taxon>Borreliaceae</taxon>
        <taxon>Borreliella</taxon>
    </lineage>
</organism>
<feature type="transmembrane region" description="Helical" evidence="1">
    <location>
        <begin position="54"/>
        <end position="74"/>
    </location>
</feature>
<dbReference type="Proteomes" id="UP000536100">
    <property type="component" value="Unassembled WGS sequence"/>
</dbReference>
<keyword evidence="1" id="KW-0812">Transmembrane</keyword>